<gene>
    <name evidence="11" type="ORF">PHATR_46906</name>
</gene>
<dbReference type="GO" id="GO:0044615">
    <property type="term" value="C:nuclear pore nuclear basket"/>
    <property type="evidence" value="ECO:0007669"/>
    <property type="project" value="TreeGrafter"/>
</dbReference>
<dbReference type="GeneID" id="7204447"/>
<feature type="compositionally biased region" description="Polar residues" evidence="9">
    <location>
        <begin position="203"/>
        <end position="222"/>
    </location>
</feature>
<dbReference type="PANTHER" id="PTHR21527">
    <property type="entry name" value="NUCLEOPORIN NUP35"/>
    <property type="match status" value="1"/>
</dbReference>
<dbReference type="Proteomes" id="UP000000759">
    <property type="component" value="Chromosome 11"/>
</dbReference>
<dbReference type="GO" id="GO:0017056">
    <property type="term" value="F:structural constituent of nuclear pore"/>
    <property type="evidence" value="ECO:0007669"/>
    <property type="project" value="TreeGrafter"/>
</dbReference>
<evidence type="ECO:0000313" key="12">
    <source>
        <dbReference type="Proteomes" id="UP000000759"/>
    </source>
</evidence>
<evidence type="ECO:0000256" key="5">
    <source>
        <dbReference type="ARBA" id="ARBA00023010"/>
    </source>
</evidence>
<keyword evidence="4" id="KW-0653">Protein transport</keyword>
<feature type="region of interest" description="Disordered" evidence="9">
    <location>
        <begin position="87"/>
        <end position="228"/>
    </location>
</feature>
<name>B5Y458_PHATC</name>
<evidence type="ECO:0000256" key="3">
    <source>
        <dbReference type="ARBA" id="ARBA00022816"/>
    </source>
</evidence>
<dbReference type="SUPFAM" id="SSF54928">
    <property type="entry name" value="RNA-binding domain, RBD"/>
    <property type="match status" value="1"/>
</dbReference>
<feature type="compositionally biased region" description="Basic and acidic residues" evidence="9">
    <location>
        <begin position="100"/>
        <end position="109"/>
    </location>
</feature>
<dbReference type="Gene3D" id="3.30.70.330">
    <property type="match status" value="1"/>
</dbReference>
<keyword evidence="2 8" id="KW-0813">Transport</keyword>
<keyword evidence="12" id="KW-1185">Reference proteome</keyword>
<sequence>MKGVRYFYVGYVRKVRLETSLPSTFVSWVGLRFWFDYSIFGWLGTVRRLKDRCQIRGTGKPPASLSLGCGTQNRLKYDIMVSPSGRSGFSFGESPPNDSPFERKSESYRDTSTTGQNALVLGNTNGSNNDENWNPLTRDSHGLRRRKQNEIPLSRKSVVPPPRSSYSLGGSGMDLVPVEPRKEYSSFGGSPSTASKPDYLPSDLTSPTQGQMVVSSSNSWTNAAPHGAPEDDHGGWVLVYGYSTAAQYDEILRVFGQFGVMVQHKGSCAPGRTNWVAVQYASRLEAEKALCHQHLPLADGVFCGVKKLDGNDPILLHTADTALSTLWSRNSGVPESKGTSSNARVGILEEKDVLLETDREQGDGNLPPRTIGICERFARWVLAIED</sequence>
<dbReference type="GO" id="GO:0005543">
    <property type="term" value="F:phospholipid binding"/>
    <property type="evidence" value="ECO:0007669"/>
    <property type="project" value="TreeGrafter"/>
</dbReference>
<dbReference type="HOGENOM" id="CLU_907509_0_0_1"/>
<dbReference type="InParanoid" id="B5Y458"/>
<evidence type="ECO:0000256" key="4">
    <source>
        <dbReference type="ARBA" id="ARBA00022927"/>
    </source>
</evidence>
<accession>B5Y458</accession>
<proteinExistence type="predicted"/>
<keyword evidence="3 8" id="KW-0509">mRNA transport</keyword>
<evidence type="ECO:0000256" key="2">
    <source>
        <dbReference type="ARBA" id="ARBA00022448"/>
    </source>
</evidence>
<dbReference type="PANTHER" id="PTHR21527:SF6">
    <property type="entry name" value="NUCLEOPORIN NUP35"/>
    <property type="match status" value="1"/>
</dbReference>
<dbReference type="CDD" id="cd12441">
    <property type="entry name" value="RRM_Nup53_like"/>
    <property type="match status" value="1"/>
</dbReference>
<dbReference type="RefSeq" id="XP_002185783.1">
    <property type="nucleotide sequence ID" value="XM_002185747.1"/>
</dbReference>
<dbReference type="GO" id="GO:0006999">
    <property type="term" value="P:nuclear pore organization"/>
    <property type="evidence" value="ECO:0007669"/>
    <property type="project" value="TreeGrafter"/>
</dbReference>
<dbReference type="GO" id="GO:0044613">
    <property type="term" value="C:nuclear pore central transport channel"/>
    <property type="evidence" value="ECO:0007669"/>
    <property type="project" value="TreeGrafter"/>
</dbReference>
<dbReference type="InterPro" id="IPR012677">
    <property type="entry name" value="Nucleotide-bd_a/b_plait_sf"/>
</dbReference>
<dbReference type="AlphaFoldDB" id="B5Y458"/>
<reference evidence="11 12" key="1">
    <citation type="journal article" date="2008" name="Nature">
        <title>The Phaeodactylum genome reveals the evolutionary history of diatom genomes.</title>
        <authorList>
            <person name="Bowler C."/>
            <person name="Allen A.E."/>
            <person name="Badger J.H."/>
            <person name="Grimwood J."/>
            <person name="Jabbari K."/>
            <person name="Kuo A."/>
            <person name="Maheswari U."/>
            <person name="Martens C."/>
            <person name="Maumus F."/>
            <person name="Otillar R.P."/>
            <person name="Rayko E."/>
            <person name="Salamov A."/>
            <person name="Vandepoele K."/>
            <person name="Beszteri B."/>
            <person name="Gruber A."/>
            <person name="Heijde M."/>
            <person name="Katinka M."/>
            <person name="Mock T."/>
            <person name="Valentin K."/>
            <person name="Verret F."/>
            <person name="Berges J.A."/>
            <person name="Brownlee C."/>
            <person name="Cadoret J.P."/>
            <person name="Chiovitti A."/>
            <person name="Choi C.J."/>
            <person name="Coesel S."/>
            <person name="De Martino A."/>
            <person name="Detter J.C."/>
            <person name="Durkin C."/>
            <person name="Falciatore A."/>
            <person name="Fournet J."/>
            <person name="Haruta M."/>
            <person name="Huysman M.J."/>
            <person name="Jenkins B.D."/>
            <person name="Jiroutova K."/>
            <person name="Jorgensen R.E."/>
            <person name="Joubert Y."/>
            <person name="Kaplan A."/>
            <person name="Kroger N."/>
            <person name="Kroth P.G."/>
            <person name="La Roche J."/>
            <person name="Lindquist E."/>
            <person name="Lommer M."/>
            <person name="Martin-Jezequel V."/>
            <person name="Lopez P.J."/>
            <person name="Lucas S."/>
            <person name="Mangogna M."/>
            <person name="McGinnis K."/>
            <person name="Medlin L.K."/>
            <person name="Montsant A."/>
            <person name="Oudot-Le Secq M.P."/>
            <person name="Napoli C."/>
            <person name="Obornik M."/>
            <person name="Parker M.S."/>
            <person name="Petit J.L."/>
            <person name="Porcel B.M."/>
            <person name="Poulsen N."/>
            <person name="Robison M."/>
            <person name="Rychlewski L."/>
            <person name="Rynearson T.A."/>
            <person name="Schmutz J."/>
            <person name="Shapiro H."/>
            <person name="Siaut M."/>
            <person name="Stanley M."/>
            <person name="Sussman M.R."/>
            <person name="Taylor A.R."/>
            <person name="Vardi A."/>
            <person name="von Dassow P."/>
            <person name="Vyverman W."/>
            <person name="Willis A."/>
            <person name="Wyrwicz L.S."/>
            <person name="Rokhsar D.S."/>
            <person name="Weissenbach J."/>
            <person name="Armbrust E.V."/>
            <person name="Green B.R."/>
            <person name="Van de Peer Y."/>
            <person name="Grigoriev I.V."/>
        </authorList>
    </citation>
    <scope>NUCLEOTIDE SEQUENCE [LARGE SCALE GENOMIC DNA]</scope>
    <source>
        <strain evidence="11 12">CCAP 1055/1</strain>
    </source>
</reference>
<dbReference type="PaxDb" id="2850-Phatr46906"/>
<dbReference type="EMBL" id="CP001141">
    <property type="protein sequence ID" value="ACI65253.1"/>
    <property type="molecule type" value="Genomic_DNA"/>
</dbReference>
<evidence type="ECO:0000256" key="8">
    <source>
        <dbReference type="PROSITE-ProRule" id="PRU00804"/>
    </source>
</evidence>
<dbReference type="OrthoDB" id="49272at2759"/>
<dbReference type="GO" id="GO:0003676">
    <property type="term" value="F:nucleic acid binding"/>
    <property type="evidence" value="ECO:0007669"/>
    <property type="project" value="InterPro"/>
</dbReference>
<feature type="compositionally biased region" description="Low complexity" evidence="9">
    <location>
        <begin position="152"/>
        <end position="168"/>
    </location>
</feature>
<feature type="domain" description="RRM Nup35-type" evidence="10">
    <location>
        <begin position="231"/>
        <end position="315"/>
    </location>
</feature>
<dbReference type="InterPro" id="IPR035979">
    <property type="entry name" value="RBD_domain_sf"/>
</dbReference>
<keyword evidence="7 8" id="KW-0539">Nucleus</keyword>
<evidence type="ECO:0000256" key="9">
    <source>
        <dbReference type="SAM" id="MobiDB-lite"/>
    </source>
</evidence>
<evidence type="ECO:0000256" key="1">
    <source>
        <dbReference type="ARBA" id="ARBA00004567"/>
    </source>
</evidence>
<protein>
    <recommendedName>
        <fullName evidence="10">RRM Nup35-type domain-containing protein</fullName>
    </recommendedName>
</protein>
<dbReference type="Pfam" id="PF05172">
    <property type="entry name" value="RRM_Nup35"/>
    <property type="match status" value="1"/>
</dbReference>
<dbReference type="InterPro" id="IPR007846">
    <property type="entry name" value="RRM_NUP35_dom"/>
</dbReference>
<feature type="compositionally biased region" description="Polar residues" evidence="9">
    <location>
        <begin position="110"/>
        <end position="137"/>
    </location>
</feature>
<dbReference type="GO" id="GO:0006607">
    <property type="term" value="P:NLS-bearing protein import into nucleus"/>
    <property type="evidence" value="ECO:0007669"/>
    <property type="project" value="TreeGrafter"/>
</dbReference>
<dbReference type="PROSITE" id="PS51472">
    <property type="entry name" value="RRM_NUP35"/>
    <property type="match status" value="1"/>
</dbReference>
<keyword evidence="5" id="KW-0811">Translocation</keyword>
<evidence type="ECO:0000313" key="11">
    <source>
        <dbReference type="EMBL" id="ACI65253.1"/>
    </source>
</evidence>
<evidence type="ECO:0000259" key="10">
    <source>
        <dbReference type="PROSITE" id="PS51472"/>
    </source>
</evidence>
<comment type="subcellular location">
    <subcellularLocation>
        <location evidence="1">Nucleus</location>
        <location evidence="1">Nuclear pore complex</location>
    </subcellularLocation>
</comment>
<dbReference type="GO" id="GO:0051028">
    <property type="term" value="P:mRNA transport"/>
    <property type="evidence" value="ECO:0007669"/>
    <property type="project" value="UniProtKB-UniRule"/>
</dbReference>
<keyword evidence="6 8" id="KW-0906">Nuclear pore complex</keyword>
<reference evidence="12" key="2">
    <citation type="submission" date="2008-08" db="EMBL/GenBank/DDBJ databases">
        <authorList>
            <consortium name="Diatom Consortium"/>
            <person name="Grigoriev I."/>
            <person name="Grimwood J."/>
            <person name="Kuo A."/>
            <person name="Otillar R.P."/>
            <person name="Salamov A."/>
            <person name="Detter J.C."/>
            <person name="Lindquist E."/>
            <person name="Shapiro H."/>
            <person name="Lucas S."/>
            <person name="Glavina del Rio T."/>
            <person name="Pitluck S."/>
            <person name="Rokhsar D."/>
            <person name="Bowler C."/>
        </authorList>
    </citation>
    <scope>GENOME REANNOTATION</scope>
    <source>
        <strain evidence="12">CCAP 1055/1</strain>
    </source>
</reference>
<evidence type="ECO:0000256" key="6">
    <source>
        <dbReference type="ARBA" id="ARBA00023132"/>
    </source>
</evidence>
<dbReference type="KEGG" id="pti:PHATR_46906"/>
<organism evidence="11 12">
    <name type="scientific">Phaeodactylum tricornutum (strain CCAP 1055/1)</name>
    <dbReference type="NCBI Taxonomy" id="556484"/>
    <lineage>
        <taxon>Eukaryota</taxon>
        <taxon>Sar</taxon>
        <taxon>Stramenopiles</taxon>
        <taxon>Ochrophyta</taxon>
        <taxon>Bacillariophyta</taxon>
        <taxon>Bacillariophyceae</taxon>
        <taxon>Bacillariophycidae</taxon>
        <taxon>Naviculales</taxon>
        <taxon>Phaeodactylaceae</taxon>
        <taxon>Phaeodactylum</taxon>
    </lineage>
</organism>
<evidence type="ECO:0000256" key="7">
    <source>
        <dbReference type="ARBA" id="ARBA00023242"/>
    </source>
</evidence>